<dbReference type="EMBL" id="JBBPBM010000154">
    <property type="protein sequence ID" value="KAK8503118.1"/>
    <property type="molecule type" value="Genomic_DNA"/>
</dbReference>
<accession>A0ABR2B830</accession>
<organism evidence="1 2">
    <name type="scientific">Hibiscus sabdariffa</name>
    <name type="common">roselle</name>
    <dbReference type="NCBI Taxonomy" id="183260"/>
    <lineage>
        <taxon>Eukaryota</taxon>
        <taxon>Viridiplantae</taxon>
        <taxon>Streptophyta</taxon>
        <taxon>Embryophyta</taxon>
        <taxon>Tracheophyta</taxon>
        <taxon>Spermatophyta</taxon>
        <taxon>Magnoliopsida</taxon>
        <taxon>eudicotyledons</taxon>
        <taxon>Gunneridae</taxon>
        <taxon>Pentapetalae</taxon>
        <taxon>rosids</taxon>
        <taxon>malvids</taxon>
        <taxon>Malvales</taxon>
        <taxon>Malvaceae</taxon>
        <taxon>Malvoideae</taxon>
        <taxon>Hibiscus</taxon>
    </lineage>
</organism>
<proteinExistence type="predicted"/>
<sequence>MREHRGGFPFWAIDNGKCCLRLKEVQSLCPKFGKSCPVEREIGDPGKAYTKWAAEVAVGLDTGVPWIMCKQDDAPDPVEEKVDIICKDKIQSSLLC</sequence>
<evidence type="ECO:0000313" key="1">
    <source>
        <dbReference type="EMBL" id="KAK8503118.1"/>
    </source>
</evidence>
<name>A0ABR2B830_9ROSI</name>
<protein>
    <recommendedName>
        <fullName evidence="3">Beta-galactosidase</fullName>
    </recommendedName>
</protein>
<evidence type="ECO:0008006" key="3">
    <source>
        <dbReference type="Google" id="ProtNLM"/>
    </source>
</evidence>
<dbReference type="SUPFAM" id="SSF51445">
    <property type="entry name" value="(Trans)glycosidases"/>
    <property type="match status" value="1"/>
</dbReference>
<keyword evidence="2" id="KW-1185">Reference proteome</keyword>
<reference evidence="1 2" key="1">
    <citation type="journal article" date="2024" name="G3 (Bethesda)">
        <title>Genome assembly of Hibiscus sabdariffa L. provides insights into metabolisms of medicinal natural products.</title>
        <authorList>
            <person name="Kim T."/>
        </authorList>
    </citation>
    <scope>NUCLEOTIDE SEQUENCE [LARGE SCALE GENOMIC DNA]</scope>
    <source>
        <strain evidence="1">TK-2024</strain>
        <tissue evidence="1">Old leaves</tissue>
    </source>
</reference>
<gene>
    <name evidence="1" type="ORF">V6N12_067508</name>
</gene>
<dbReference type="Proteomes" id="UP001472677">
    <property type="component" value="Unassembled WGS sequence"/>
</dbReference>
<evidence type="ECO:0000313" key="2">
    <source>
        <dbReference type="Proteomes" id="UP001472677"/>
    </source>
</evidence>
<comment type="caution">
    <text evidence="1">The sequence shown here is derived from an EMBL/GenBank/DDBJ whole genome shotgun (WGS) entry which is preliminary data.</text>
</comment>
<dbReference type="InterPro" id="IPR017853">
    <property type="entry name" value="GH"/>
</dbReference>